<dbReference type="EMBL" id="JAYMYR010000003">
    <property type="protein sequence ID" value="KAK7373404.1"/>
    <property type="molecule type" value="Genomic_DNA"/>
</dbReference>
<dbReference type="Proteomes" id="UP001374584">
    <property type="component" value="Unassembled WGS sequence"/>
</dbReference>
<evidence type="ECO:0000313" key="1">
    <source>
        <dbReference type="EMBL" id="KAK7373404.1"/>
    </source>
</evidence>
<proteinExistence type="predicted"/>
<accession>A0AAN9NMX4</accession>
<organism evidence="1 2">
    <name type="scientific">Phaseolus coccineus</name>
    <name type="common">Scarlet runner bean</name>
    <name type="synonym">Phaseolus multiflorus</name>
    <dbReference type="NCBI Taxonomy" id="3886"/>
    <lineage>
        <taxon>Eukaryota</taxon>
        <taxon>Viridiplantae</taxon>
        <taxon>Streptophyta</taxon>
        <taxon>Embryophyta</taxon>
        <taxon>Tracheophyta</taxon>
        <taxon>Spermatophyta</taxon>
        <taxon>Magnoliopsida</taxon>
        <taxon>eudicotyledons</taxon>
        <taxon>Gunneridae</taxon>
        <taxon>Pentapetalae</taxon>
        <taxon>rosids</taxon>
        <taxon>fabids</taxon>
        <taxon>Fabales</taxon>
        <taxon>Fabaceae</taxon>
        <taxon>Papilionoideae</taxon>
        <taxon>50 kb inversion clade</taxon>
        <taxon>NPAAA clade</taxon>
        <taxon>indigoferoid/millettioid clade</taxon>
        <taxon>Phaseoleae</taxon>
        <taxon>Phaseolus</taxon>
    </lineage>
</organism>
<name>A0AAN9NMX4_PHACN</name>
<sequence>MENHDTCMRTIVKSGAGGETTTFSFVSLSSRFHHYYLHSSTGKSKRVARSLPCVDQRATTLPYATDLSALHRSYAPRRSCAPIIASSQLCTLSPTSSYLRMSPFPTPPLPRTTPVCPSLTLQIYCGCGYLLPPHILFFISC</sequence>
<comment type="caution">
    <text evidence="1">The sequence shown here is derived from an EMBL/GenBank/DDBJ whole genome shotgun (WGS) entry which is preliminary data.</text>
</comment>
<evidence type="ECO:0000313" key="2">
    <source>
        <dbReference type="Proteomes" id="UP001374584"/>
    </source>
</evidence>
<dbReference type="AlphaFoldDB" id="A0AAN9NMX4"/>
<reference evidence="1 2" key="1">
    <citation type="submission" date="2024-01" db="EMBL/GenBank/DDBJ databases">
        <title>The genomes of 5 underutilized Papilionoideae crops provide insights into root nodulation and disease resistanc.</title>
        <authorList>
            <person name="Jiang F."/>
        </authorList>
    </citation>
    <scope>NUCLEOTIDE SEQUENCE [LARGE SCALE GENOMIC DNA]</scope>
    <source>
        <strain evidence="1">JINMINGXINNONG_FW02</strain>
        <tissue evidence="1">Leaves</tissue>
    </source>
</reference>
<gene>
    <name evidence="1" type="ORF">VNO80_06811</name>
</gene>
<keyword evidence="2" id="KW-1185">Reference proteome</keyword>
<protein>
    <submittedName>
        <fullName evidence="1">Uncharacterized protein</fullName>
    </submittedName>
</protein>